<evidence type="ECO:0000313" key="1">
    <source>
        <dbReference type="EMBL" id="SNR43601.1"/>
    </source>
</evidence>
<dbReference type="EMBL" id="FZNM01000004">
    <property type="protein sequence ID" value="SNR43601.1"/>
    <property type="molecule type" value="Genomic_DNA"/>
</dbReference>
<dbReference type="Proteomes" id="UP000198409">
    <property type="component" value="Unassembled WGS sequence"/>
</dbReference>
<gene>
    <name evidence="1" type="ORF">SAMN06265378_10422</name>
</gene>
<name>A0A238WB45_9RHOB</name>
<evidence type="ECO:0000313" key="2">
    <source>
        <dbReference type="Proteomes" id="UP000198409"/>
    </source>
</evidence>
<accession>A0A238WB45</accession>
<protein>
    <submittedName>
        <fullName evidence="1">Uncharacterized protein</fullName>
    </submittedName>
</protein>
<organism evidence="1 2">
    <name type="scientific">Paracoccus sediminis</name>
    <dbReference type="NCBI Taxonomy" id="1214787"/>
    <lineage>
        <taxon>Bacteria</taxon>
        <taxon>Pseudomonadati</taxon>
        <taxon>Pseudomonadota</taxon>
        <taxon>Alphaproteobacteria</taxon>
        <taxon>Rhodobacterales</taxon>
        <taxon>Paracoccaceae</taxon>
        <taxon>Paracoccus</taxon>
    </lineage>
</organism>
<dbReference type="AlphaFoldDB" id="A0A238WB45"/>
<sequence length="281" mass="31220">MLMSHSPAYKQLLTLIGARSQQWLRFQIEQFPTEARLDHDHLDNLAEIAVAAYICTGLRGTAAPVESFLRGHFTPDFVGIFLSSLGRGRARTSRGTAMFRILTPEDRAGIELWQPLSLADRLALSDRLDAPLLAEAQAFLKAPVPEEQLTEGVIDTYARVLALCYRFGAERPRFADSRTYGDAYANCLRFADWAQRKGRLTPLAQLCFCLRLIDPDHDVSPMLADIVASQRPDGSFPVQVGFGTGDQDREALAPTLAALVAVHMAVYRQWRRPQPTLPLAA</sequence>
<proteinExistence type="predicted"/>
<reference evidence="2" key="1">
    <citation type="submission" date="2017-06" db="EMBL/GenBank/DDBJ databases">
        <authorList>
            <person name="Varghese N."/>
            <person name="Submissions S."/>
        </authorList>
    </citation>
    <scope>NUCLEOTIDE SEQUENCE [LARGE SCALE GENOMIC DNA]</scope>
    <source>
        <strain evidence="2">DSM 26170</strain>
    </source>
</reference>